<dbReference type="SUPFAM" id="SSF52540">
    <property type="entry name" value="P-loop containing nucleoside triphosphate hydrolases"/>
    <property type="match status" value="1"/>
</dbReference>
<dbReference type="GO" id="GO:0005524">
    <property type="term" value="F:ATP binding"/>
    <property type="evidence" value="ECO:0007669"/>
    <property type="project" value="InterPro"/>
</dbReference>
<feature type="domain" description="ABC transporter" evidence="6">
    <location>
        <begin position="6"/>
        <end position="99"/>
    </location>
</feature>
<dbReference type="Proteomes" id="UP001085076">
    <property type="component" value="Miscellaneous, Linkage group lg05"/>
</dbReference>
<evidence type="ECO:0000259" key="6">
    <source>
        <dbReference type="Pfam" id="PF00005"/>
    </source>
</evidence>
<protein>
    <recommendedName>
        <fullName evidence="6">ABC transporter domain-containing protein</fullName>
    </recommendedName>
</protein>
<dbReference type="PANTHER" id="PTHR48041:SF79">
    <property type="entry name" value="ABC TRANSPORTER G FAMILY MEMBER 5"/>
    <property type="match status" value="1"/>
</dbReference>
<dbReference type="GO" id="GO:0016887">
    <property type="term" value="F:ATP hydrolysis activity"/>
    <property type="evidence" value="ECO:0007669"/>
    <property type="project" value="InterPro"/>
</dbReference>
<keyword evidence="5" id="KW-0472">Membrane</keyword>
<dbReference type="GO" id="GO:0016020">
    <property type="term" value="C:membrane"/>
    <property type="evidence" value="ECO:0007669"/>
    <property type="project" value="UniProtKB-SubCell"/>
</dbReference>
<keyword evidence="8" id="KW-1185">Reference proteome</keyword>
<sequence>MDKAGFKKITGYIAQKDKLFPFLTTRETQMFIAWRRLALAYQELHSLVEHLLNDLGLAHIADLPVIDDNKMRGISGGERQRVSIDVGVMHDPRMLILEELMSRLDNSSALQIVDLQKTMTESKGRTVILSIHQPGFCIVKLFNFILLLADGTVLHHDIVDQLLHRLNAAGLHLPLHVNAVEFAIDSIQNNPITTTRAKS</sequence>
<dbReference type="Pfam" id="PF00005">
    <property type="entry name" value="ABC_tran"/>
    <property type="match status" value="1"/>
</dbReference>
<dbReference type="AlphaFoldDB" id="A0A9D5CG50"/>
<reference evidence="7" key="1">
    <citation type="submission" date="2021-03" db="EMBL/GenBank/DDBJ databases">
        <authorList>
            <person name="Li Z."/>
            <person name="Yang C."/>
        </authorList>
    </citation>
    <scope>NUCLEOTIDE SEQUENCE</scope>
    <source>
        <strain evidence="7">Dzin_1.0</strain>
        <tissue evidence="7">Leaf</tissue>
    </source>
</reference>
<keyword evidence="4" id="KW-1133">Transmembrane helix</keyword>
<comment type="caution">
    <text evidence="7">The sequence shown here is derived from an EMBL/GenBank/DDBJ whole genome shotgun (WGS) entry which is preliminary data.</text>
</comment>
<dbReference type="PANTHER" id="PTHR48041">
    <property type="entry name" value="ABC TRANSPORTER G FAMILY MEMBER 28"/>
    <property type="match status" value="1"/>
</dbReference>
<evidence type="ECO:0000256" key="3">
    <source>
        <dbReference type="ARBA" id="ARBA00022692"/>
    </source>
</evidence>
<reference evidence="7" key="2">
    <citation type="journal article" date="2022" name="Hortic Res">
        <title>The genome of Dioscorea zingiberensis sheds light on the biosynthesis, origin and evolution of the medicinally important diosgenin saponins.</title>
        <authorList>
            <person name="Li Y."/>
            <person name="Tan C."/>
            <person name="Li Z."/>
            <person name="Guo J."/>
            <person name="Li S."/>
            <person name="Chen X."/>
            <person name="Wang C."/>
            <person name="Dai X."/>
            <person name="Yang H."/>
            <person name="Song W."/>
            <person name="Hou L."/>
            <person name="Xu J."/>
            <person name="Tong Z."/>
            <person name="Xu A."/>
            <person name="Yuan X."/>
            <person name="Wang W."/>
            <person name="Yang Q."/>
            <person name="Chen L."/>
            <person name="Sun Z."/>
            <person name="Wang K."/>
            <person name="Pan B."/>
            <person name="Chen J."/>
            <person name="Bao Y."/>
            <person name="Liu F."/>
            <person name="Qi X."/>
            <person name="Gang D.R."/>
            <person name="Wen J."/>
            <person name="Li J."/>
        </authorList>
    </citation>
    <scope>NUCLEOTIDE SEQUENCE</scope>
    <source>
        <strain evidence="7">Dzin_1.0</strain>
    </source>
</reference>
<dbReference type="GO" id="GO:0042626">
    <property type="term" value="F:ATPase-coupled transmembrane transporter activity"/>
    <property type="evidence" value="ECO:0007669"/>
    <property type="project" value="TreeGrafter"/>
</dbReference>
<evidence type="ECO:0000256" key="2">
    <source>
        <dbReference type="ARBA" id="ARBA00022448"/>
    </source>
</evidence>
<evidence type="ECO:0000313" key="7">
    <source>
        <dbReference type="EMBL" id="KAJ0972038.1"/>
    </source>
</evidence>
<name>A0A9D5CG50_9LILI</name>
<dbReference type="InterPro" id="IPR027417">
    <property type="entry name" value="P-loop_NTPase"/>
</dbReference>
<dbReference type="InterPro" id="IPR003439">
    <property type="entry name" value="ABC_transporter-like_ATP-bd"/>
</dbReference>
<evidence type="ECO:0000256" key="1">
    <source>
        <dbReference type="ARBA" id="ARBA00004141"/>
    </source>
</evidence>
<dbReference type="EMBL" id="JAGGNH010000005">
    <property type="protein sequence ID" value="KAJ0972038.1"/>
    <property type="molecule type" value="Genomic_DNA"/>
</dbReference>
<comment type="subcellular location">
    <subcellularLocation>
        <location evidence="1">Membrane</location>
        <topology evidence="1">Multi-pass membrane protein</topology>
    </subcellularLocation>
</comment>
<keyword evidence="2" id="KW-0813">Transport</keyword>
<keyword evidence="3" id="KW-0812">Transmembrane</keyword>
<dbReference type="InterPro" id="IPR050352">
    <property type="entry name" value="ABCG_transporters"/>
</dbReference>
<dbReference type="Gene3D" id="3.40.50.300">
    <property type="entry name" value="P-loop containing nucleotide triphosphate hydrolases"/>
    <property type="match status" value="1"/>
</dbReference>
<gene>
    <name evidence="7" type="ORF">J5N97_019997</name>
</gene>
<dbReference type="OrthoDB" id="66620at2759"/>
<accession>A0A9D5CG50</accession>
<evidence type="ECO:0000256" key="5">
    <source>
        <dbReference type="ARBA" id="ARBA00023136"/>
    </source>
</evidence>
<evidence type="ECO:0000256" key="4">
    <source>
        <dbReference type="ARBA" id="ARBA00022989"/>
    </source>
</evidence>
<organism evidence="7 8">
    <name type="scientific">Dioscorea zingiberensis</name>
    <dbReference type="NCBI Taxonomy" id="325984"/>
    <lineage>
        <taxon>Eukaryota</taxon>
        <taxon>Viridiplantae</taxon>
        <taxon>Streptophyta</taxon>
        <taxon>Embryophyta</taxon>
        <taxon>Tracheophyta</taxon>
        <taxon>Spermatophyta</taxon>
        <taxon>Magnoliopsida</taxon>
        <taxon>Liliopsida</taxon>
        <taxon>Dioscoreales</taxon>
        <taxon>Dioscoreaceae</taxon>
        <taxon>Dioscorea</taxon>
    </lineage>
</organism>
<proteinExistence type="predicted"/>
<evidence type="ECO:0000313" key="8">
    <source>
        <dbReference type="Proteomes" id="UP001085076"/>
    </source>
</evidence>